<dbReference type="GO" id="GO:0000287">
    <property type="term" value="F:magnesium ion binding"/>
    <property type="evidence" value="ECO:0007669"/>
    <property type="project" value="InterPro"/>
</dbReference>
<dbReference type="Pfam" id="PF00692">
    <property type="entry name" value="dUTPase"/>
    <property type="match status" value="1"/>
</dbReference>
<dbReference type="AlphaFoldDB" id="X0XG80"/>
<comment type="caution">
    <text evidence="6">The sequence shown here is derived from an EMBL/GenBank/DDBJ whole genome shotgun (WGS) entry which is preliminary data.</text>
</comment>
<accession>X0XG80</accession>
<evidence type="ECO:0000256" key="3">
    <source>
        <dbReference type="ARBA" id="ARBA00022801"/>
    </source>
</evidence>
<organism evidence="6">
    <name type="scientific">marine sediment metagenome</name>
    <dbReference type="NCBI Taxonomy" id="412755"/>
    <lineage>
        <taxon>unclassified sequences</taxon>
        <taxon>metagenomes</taxon>
        <taxon>ecological metagenomes</taxon>
    </lineage>
</organism>
<dbReference type="InterPro" id="IPR033704">
    <property type="entry name" value="dUTPase_trimeric"/>
</dbReference>
<evidence type="ECO:0000259" key="5">
    <source>
        <dbReference type="Pfam" id="PF00692"/>
    </source>
</evidence>
<evidence type="ECO:0000256" key="2">
    <source>
        <dbReference type="ARBA" id="ARBA00012379"/>
    </source>
</evidence>
<dbReference type="InterPro" id="IPR029054">
    <property type="entry name" value="dUTPase-like"/>
</dbReference>
<dbReference type="InterPro" id="IPR036157">
    <property type="entry name" value="dUTPase-like_sf"/>
</dbReference>
<dbReference type="EC" id="3.6.1.23" evidence="2"/>
<dbReference type="GO" id="GO:0046081">
    <property type="term" value="P:dUTP catabolic process"/>
    <property type="evidence" value="ECO:0007669"/>
    <property type="project" value="InterPro"/>
</dbReference>
<reference evidence="6" key="1">
    <citation type="journal article" date="2014" name="Front. Microbiol.">
        <title>High frequency of phylogenetically diverse reductive dehalogenase-homologous genes in deep subseafloor sedimentary metagenomes.</title>
        <authorList>
            <person name="Kawai M."/>
            <person name="Futagami T."/>
            <person name="Toyoda A."/>
            <person name="Takaki Y."/>
            <person name="Nishi S."/>
            <person name="Hori S."/>
            <person name="Arai W."/>
            <person name="Tsubouchi T."/>
            <person name="Morono Y."/>
            <person name="Uchiyama I."/>
            <person name="Ito T."/>
            <person name="Fujiyama A."/>
            <person name="Inagaki F."/>
            <person name="Takami H."/>
        </authorList>
    </citation>
    <scope>NUCLEOTIDE SEQUENCE</scope>
    <source>
        <strain evidence="6">Expedition CK06-06</strain>
    </source>
</reference>
<evidence type="ECO:0000256" key="4">
    <source>
        <dbReference type="ARBA" id="ARBA00023080"/>
    </source>
</evidence>
<dbReference type="InterPro" id="IPR008181">
    <property type="entry name" value="dUTPase"/>
</dbReference>
<gene>
    <name evidence="6" type="ORF">S01H1_53408</name>
</gene>
<dbReference type="Gene3D" id="2.70.40.10">
    <property type="match status" value="1"/>
</dbReference>
<dbReference type="PANTHER" id="PTHR11241">
    <property type="entry name" value="DEOXYURIDINE 5'-TRIPHOSPHATE NUCLEOTIDOHYDROLASE"/>
    <property type="match status" value="1"/>
</dbReference>
<dbReference type="CDD" id="cd07557">
    <property type="entry name" value="trimeric_dUTPase"/>
    <property type="match status" value="1"/>
</dbReference>
<dbReference type="GO" id="GO:0004170">
    <property type="term" value="F:dUTP diphosphatase activity"/>
    <property type="evidence" value="ECO:0007669"/>
    <property type="project" value="UniProtKB-EC"/>
</dbReference>
<dbReference type="PANTHER" id="PTHR11241:SF0">
    <property type="entry name" value="DEOXYURIDINE 5'-TRIPHOSPHATE NUCLEOTIDOHYDROLASE"/>
    <property type="match status" value="1"/>
</dbReference>
<evidence type="ECO:0000256" key="1">
    <source>
        <dbReference type="ARBA" id="ARBA00006581"/>
    </source>
</evidence>
<keyword evidence="4" id="KW-0546">Nucleotide metabolism</keyword>
<protein>
    <recommendedName>
        <fullName evidence="2">dUTP diphosphatase</fullName>
        <ecNumber evidence="2">3.6.1.23</ecNumber>
    </recommendedName>
</protein>
<keyword evidence="3" id="KW-0378">Hydrolase</keyword>
<feature type="non-terminal residue" evidence="6">
    <location>
        <position position="135"/>
    </location>
</feature>
<evidence type="ECO:0000313" key="6">
    <source>
        <dbReference type="EMBL" id="GAG23936.1"/>
    </source>
</evidence>
<sequence>MEMKVKRIHKDAKLPCYGHVGDAGLDLFSVMECVLKAGEVRAISTGIQLAIPDGYVGLIWDKSGISLKNIHRLAGVVDSGYRGEVKVVMTNLSTEAFSIAKGMKIAQMLIQPVIKVRVVDSEVLDDTSRGENGFG</sequence>
<comment type="similarity">
    <text evidence="1">Belongs to the dUTPase family.</text>
</comment>
<dbReference type="EMBL" id="BARS01034587">
    <property type="protein sequence ID" value="GAG23936.1"/>
    <property type="molecule type" value="Genomic_DNA"/>
</dbReference>
<dbReference type="SUPFAM" id="SSF51283">
    <property type="entry name" value="dUTPase-like"/>
    <property type="match status" value="1"/>
</dbReference>
<dbReference type="GO" id="GO:0006226">
    <property type="term" value="P:dUMP biosynthetic process"/>
    <property type="evidence" value="ECO:0007669"/>
    <property type="project" value="InterPro"/>
</dbReference>
<feature type="domain" description="dUTPase-like" evidence="5">
    <location>
        <begin position="11"/>
        <end position="135"/>
    </location>
</feature>
<proteinExistence type="inferred from homology"/>
<dbReference type="NCBIfam" id="NF001862">
    <property type="entry name" value="PRK00601.1"/>
    <property type="match status" value="1"/>
</dbReference>
<name>X0XG80_9ZZZZ</name>
<dbReference type="NCBIfam" id="TIGR00576">
    <property type="entry name" value="dut"/>
    <property type="match status" value="1"/>
</dbReference>